<accession>A0AAU9MQE9</accession>
<proteinExistence type="predicted"/>
<name>A0AAU9MQE9_9ASTR</name>
<sequence length="200" mass="22516">MSQWGERGVGSSKASSDDTGVVIGKIMSTQILTTIPMKLVIVSLTTTSTTTSFDQSKDQSTGIPTTECVGGLSSALVKITSNNDPKDKRKSIEFVMYNEEKKRLQAIKLEKHKQINSILRQRANDPPGLNKGYPNKHRCYETIEIEVLGKNDEFRKTPKKSYDTENSDFMQLHFLINHNLFTSPQLKIAENFNDKKNSRS</sequence>
<protein>
    <submittedName>
        <fullName evidence="1">Uncharacterized protein</fullName>
    </submittedName>
</protein>
<dbReference type="AlphaFoldDB" id="A0AAU9MQE9"/>
<comment type="caution">
    <text evidence="1">The sequence shown here is derived from an EMBL/GenBank/DDBJ whole genome shotgun (WGS) entry which is preliminary data.</text>
</comment>
<evidence type="ECO:0000313" key="2">
    <source>
        <dbReference type="Proteomes" id="UP001157418"/>
    </source>
</evidence>
<keyword evidence="2" id="KW-1185">Reference proteome</keyword>
<organism evidence="1 2">
    <name type="scientific">Lactuca virosa</name>
    <dbReference type="NCBI Taxonomy" id="75947"/>
    <lineage>
        <taxon>Eukaryota</taxon>
        <taxon>Viridiplantae</taxon>
        <taxon>Streptophyta</taxon>
        <taxon>Embryophyta</taxon>
        <taxon>Tracheophyta</taxon>
        <taxon>Spermatophyta</taxon>
        <taxon>Magnoliopsida</taxon>
        <taxon>eudicotyledons</taxon>
        <taxon>Gunneridae</taxon>
        <taxon>Pentapetalae</taxon>
        <taxon>asterids</taxon>
        <taxon>campanulids</taxon>
        <taxon>Asterales</taxon>
        <taxon>Asteraceae</taxon>
        <taxon>Cichorioideae</taxon>
        <taxon>Cichorieae</taxon>
        <taxon>Lactucinae</taxon>
        <taxon>Lactuca</taxon>
    </lineage>
</organism>
<dbReference type="EMBL" id="CAKMRJ010001112">
    <property type="protein sequence ID" value="CAH1422833.1"/>
    <property type="molecule type" value="Genomic_DNA"/>
</dbReference>
<dbReference type="Proteomes" id="UP001157418">
    <property type="component" value="Unassembled WGS sequence"/>
</dbReference>
<evidence type="ECO:0000313" key="1">
    <source>
        <dbReference type="EMBL" id="CAH1422833.1"/>
    </source>
</evidence>
<reference evidence="1 2" key="1">
    <citation type="submission" date="2022-01" db="EMBL/GenBank/DDBJ databases">
        <authorList>
            <person name="Xiong W."/>
            <person name="Schranz E."/>
        </authorList>
    </citation>
    <scope>NUCLEOTIDE SEQUENCE [LARGE SCALE GENOMIC DNA]</scope>
</reference>
<gene>
    <name evidence="1" type="ORF">LVIROSA_LOCUS10141</name>
</gene>